<dbReference type="AlphaFoldDB" id="A0AAV2LZM1"/>
<gene>
    <name evidence="2" type="ORF">KC01_LOCUS33685</name>
</gene>
<feature type="compositionally biased region" description="Basic and acidic residues" evidence="1">
    <location>
        <begin position="31"/>
        <end position="44"/>
    </location>
</feature>
<dbReference type="Proteomes" id="UP001497482">
    <property type="component" value="Chromosome 5"/>
</dbReference>
<protein>
    <submittedName>
        <fullName evidence="2">Uncharacterized protein</fullName>
    </submittedName>
</protein>
<name>A0AAV2LZM1_KNICA</name>
<keyword evidence="3" id="KW-1185">Reference proteome</keyword>
<reference evidence="2 3" key="1">
    <citation type="submission" date="2024-04" db="EMBL/GenBank/DDBJ databases">
        <authorList>
            <person name="Waldvogel A.-M."/>
            <person name="Schoenle A."/>
        </authorList>
    </citation>
    <scope>NUCLEOTIDE SEQUENCE [LARGE SCALE GENOMIC DNA]</scope>
</reference>
<proteinExistence type="predicted"/>
<evidence type="ECO:0000313" key="2">
    <source>
        <dbReference type="EMBL" id="CAL1606519.1"/>
    </source>
</evidence>
<dbReference type="EMBL" id="OZ035827">
    <property type="protein sequence ID" value="CAL1606519.1"/>
    <property type="molecule type" value="Genomic_DNA"/>
</dbReference>
<accession>A0AAV2LZM1</accession>
<evidence type="ECO:0000313" key="3">
    <source>
        <dbReference type="Proteomes" id="UP001497482"/>
    </source>
</evidence>
<sequence length="102" mass="10959">MKGQTHTYLTLAASAVRVVLGAERVRGRRGLGVEREDDRRRPAGDHCAPSPGHALLRRTLPSTSVAPAAAARTTYYMMTADAVEVLDSGLAGHRAGRLRPRV</sequence>
<organism evidence="2 3">
    <name type="scientific">Knipowitschia caucasica</name>
    <name type="common">Caucasian dwarf goby</name>
    <name type="synonym">Pomatoschistus caucasicus</name>
    <dbReference type="NCBI Taxonomy" id="637954"/>
    <lineage>
        <taxon>Eukaryota</taxon>
        <taxon>Metazoa</taxon>
        <taxon>Chordata</taxon>
        <taxon>Craniata</taxon>
        <taxon>Vertebrata</taxon>
        <taxon>Euteleostomi</taxon>
        <taxon>Actinopterygii</taxon>
        <taxon>Neopterygii</taxon>
        <taxon>Teleostei</taxon>
        <taxon>Neoteleostei</taxon>
        <taxon>Acanthomorphata</taxon>
        <taxon>Gobiaria</taxon>
        <taxon>Gobiiformes</taxon>
        <taxon>Gobioidei</taxon>
        <taxon>Gobiidae</taxon>
        <taxon>Gobiinae</taxon>
        <taxon>Knipowitschia</taxon>
    </lineage>
</organism>
<evidence type="ECO:0000256" key="1">
    <source>
        <dbReference type="SAM" id="MobiDB-lite"/>
    </source>
</evidence>
<feature type="region of interest" description="Disordered" evidence="1">
    <location>
        <begin position="31"/>
        <end position="60"/>
    </location>
</feature>